<keyword evidence="3" id="KW-1185">Reference proteome</keyword>
<reference evidence="2 3" key="1">
    <citation type="submission" date="2022-10" db="EMBL/GenBank/DDBJ databases">
        <title>Comparative genomics and taxonomic characterization of three novel marine species of genus Reichenbachiella exhibiting antioxidant and polysaccharide degradation activities.</title>
        <authorList>
            <person name="Muhammad N."/>
            <person name="Lee Y.-J."/>
            <person name="Ko J."/>
            <person name="Kim S.-G."/>
        </authorList>
    </citation>
    <scope>NUCLEOTIDE SEQUENCE [LARGE SCALE GENOMIC DNA]</scope>
    <source>
        <strain evidence="2 3">ABR2-5</strain>
    </source>
</reference>
<dbReference type="RefSeq" id="WP_264137930.1">
    <property type="nucleotide sequence ID" value="NZ_JAOYOD010000001.1"/>
</dbReference>
<name>A0ABT3CV38_9BACT</name>
<proteinExistence type="predicted"/>
<sequence length="164" mass="18553">MKVHNVKNFVLVFSLLMFSQIVYAQDDWKQYTWQPFGLEFELPSSYQVTTNTPEALEAIGEGIEFAIYPYEDEQLTEQGLSGFLVKMAERDLNLSEIDELEILSVDGMAAGFISGRKDGLMYLVLGLIEKKSGDSFYAYIAFEPDQEEVVEDALAVFESFGMPN</sequence>
<keyword evidence="1" id="KW-0732">Signal</keyword>
<gene>
    <name evidence="2" type="ORF">N7U62_10545</name>
</gene>
<feature type="signal peptide" evidence="1">
    <location>
        <begin position="1"/>
        <end position="24"/>
    </location>
</feature>
<dbReference type="EMBL" id="JAOYOD010000001">
    <property type="protein sequence ID" value="MCV9387103.1"/>
    <property type="molecule type" value="Genomic_DNA"/>
</dbReference>
<evidence type="ECO:0008006" key="4">
    <source>
        <dbReference type="Google" id="ProtNLM"/>
    </source>
</evidence>
<dbReference type="Proteomes" id="UP001300692">
    <property type="component" value="Unassembled WGS sequence"/>
</dbReference>
<comment type="caution">
    <text evidence="2">The sequence shown here is derived from an EMBL/GenBank/DDBJ whole genome shotgun (WGS) entry which is preliminary data.</text>
</comment>
<evidence type="ECO:0000256" key="1">
    <source>
        <dbReference type="SAM" id="SignalP"/>
    </source>
</evidence>
<feature type="chain" id="PRO_5045957049" description="PsbP protein" evidence="1">
    <location>
        <begin position="25"/>
        <end position="164"/>
    </location>
</feature>
<evidence type="ECO:0000313" key="2">
    <source>
        <dbReference type="EMBL" id="MCV9387103.1"/>
    </source>
</evidence>
<evidence type="ECO:0000313" key="3">
    <source>
        <dbReference type="Proteomes" id="UP001300692"/>
    </source>
</evidence>
<organism evidence="2 3">
    <name type="scientific">Reichenbachiella ulvae</name>
    <dbReference type="NCBI Taxonomy" id="2980104"/>
    <lineage>
        <taxon>Bacteria</taxon>
        <taxon>Pseudomonadati</taxon>
        <taxon>Bacteroidota</taxon>
        <taxon>Cytophagia</taxon>
        <taxon>Cytophagales</taxon>
        <taxon>Reichenbachiellaceae</taxon>
        <taxon>Reichenbachiella</taxon>
    </lineage>
</organism>
<accession>A0ABT3CV38</accession>
<protein>
    <recommendedName>
        <fullName evidence="4">PsbP protein</fullName>
    </recommendedName>
</protein>